<evidence type="ECO:0000313" key="3">
    <source>
        <dbReference type="Proteomes" id="UP000034588"/>
    </source>
</evidence>
<evidence type="ECO:0000313" key="2">
    <source>
        <dbReference type="EMBL" id="KKW12583.1"/>
    </source>
</evidence>
<keyword evidence="1" id="KW-0812">Transmembrane</keyword>
<protein>
    <submittedName>
        <fullName evidence="2">Uncharacterized protein</fullName>
    </submittedName>
</protein>
<proteinExistence type="predicted"/>
<reference evidence="2 3" key="1">
    <citation type="journal article" date="2015" name="Nature">
        <title>rRNA introns, odd ribosomes, and small enigmatic genomes across a large radiation of phyla.</title>
        <authorList>
            <person name="Brown C.T."/>
            <person name="Hug L.A."/>
            <person name="Thomas B.C."/>
            <person name="Sharon I."/>
            <person name="Castelle C.J."/>
            <person name="Singh A."/>
            <person name="Wilkins M.J."/>
            <person name="Williams K.H."/>
            <person name="Banfield J.F."/>
        </authorList>
    </citation>
    <scope>NUCLEOTIDE SEQUENCE [LARGE SCALE GENOMIC DNA]</scope>
</reference>
<dbReference type="EMBL" id="LCQD01000011">
    <property type="protein sequence ID" value="KKW12583.1"/>
    <property type="molecule type" value="Genomic_DNA"/>
</dbReference>
<keyword evidence="1" id="KW-0472">Membrane</keyword>
<evidence type="ECO:0000256" key="1">
    <source>
        <dbReference type="SAM" id="Phobius"/>
    </source>
</evidence>
<feature type="transmembrane region" description="Helical" evidence="1">
    <location>
        <begin position="7"/>
        <end position="27"/>
    </location>
</feature>
<gene>
    <name evidence="2" type="ORF">UY48_C0011G0030</name>
</gene>
<name>A0A0G1W1H6_9BACT</name>
<organism evidence="2 3">
    <name type="scientific">Candidatus Gottesmanbacteria bacterium GW2011_GWB1_49_7</name>
    <dbReference type="NCBI Taxonomy" id="1618448"/>
    <lineage>
        <taxon>Bacteria</taxon>
        <taxon>Candidatus Gottesmaniibacteriota</taxon>
    </lineage>
</organism>
<keyword evidence="1" id="KW-1133">Transmembrane helix</keyword>
<comment type="caution">
    <text evidence="2">The sequence shown here is derived from an EMBL/GenBank/DDBJ whole genome shotgun (WGS) entry which is preliminary data.</text>
</comment>
<dbReference type="AlphaFoldDB" id="A0A0G1W1H6"/>
<sequence length="95" mass="10588">MKLAKALYGTLITSILVAWLLYGSTLYFELWDIPGLIGALTLSLLGITILTLFYLVASHVSDDTDEDFEFDDDNTFEAKEEKYAPVHPLRGDSQG</sequence>
<accession>A0A0G1W1H6</accession>
<feature type="transmembrane region" description="Helical" evidence="1">
    <location>
        <begin position="33"/>
        <end position="56"/>
    </location>
</feature>
<dbReference type="Proteomes" id="UP000034588">
    <property type="component" value="Unassembled WGS sequence"/>
</dbReference>